<feature type="compositionally biased region" description="Polar residues" evidence="1">
    <location>
        <begin position="208"/>
        <end position="219"/>
    </location>
</feature>
<evidence type="ECO:0000313" key="4">
    <source>
        <dbReference type="Proteomes" id="UP000736672"/>
    </source>
</evidence>
<keyword evidence="2" id="KW-0732">Signal</keyword>
<feature type="compositionally biased region" description="Low complexity" evidence="1">
    <location>
        <begin position="188"/>
        <end position="207"/>
    </location>
</feature>
<comment type="caution">
    <text evidence="3">The sequence shown here is derived from an EMBL/GenBank/DDBJ whole genome shotgun (WGS) entry which is preliminary data.</text>
</comment>
<sequence length="296" mass="32340">MHYFQILFASLLGTATAQQLPEYKYDYDFRPSEGITPTCKAALNKVLDCDTLLARYGPENITPSVEQATKICTATCYSSLVQFKKDIQKACPVESNIVHWPDGSNFTGTDNINEFIDRYNKLCLVDPEWVDSREAGKFGYQRCSDCVLGLYQIQEESKAEYDENFASVVADYIDTCETTSVDPHILKGTPTATGTSSSTGNSGAETTPVATDTSTEVTPSPSPEIPVLTPMPSGASTFAINLISFIVPVVVLTSQWRWTQSVTTPSLAQSTATSSGGMATLMTIRFKDKNQLQKVL</sequence>
<evidence type="ECO:0000256" key="1">
    <source>
        <dbReference type="SAM" id="MobiDB-lite"/>
    </source>
</evidence>
<dbReference type="OrthoDB" id="5985073at2759"/>
<organism evidence="3 4">
    <name type="scientific">Fusarium solani</name>
    <name type="common">Filamentous fungus</name>
    <dbReference type="NCBI Taxonomy" id="169388"/>
    <lineage>
        <taxon>Eukaryota</taxon>
        <taxon>Fungi</taxon>
        <taxon>Dikarya</taxon>
        <taxon>Ascomycota</taxon>
        <taxon>Pezizomycotina</taxon>
        <taxon>Sordariomycetes</taxon>
        <taxon>Hypocreomycetidae</taxon>
        <taxon>Hypocreales</taxon>
        <taxon>Nectriaceae</taxon>
        <taxon>Fusarium</taxon>
        <taxon>Fusarium solani species complex</taxon>
    </lineage>
</organism>
<reference evidence="3" key="1">
    <citation type="journal article" date="2021" name="Nat. Commun.">
        <title>Genetic determinants of endophytism in the Arabidopsis root mycobiome.</title>
        <authorList>
            <person name="Mesny F."/>
            <person name="Miyauchi S."/>
            <person name="Thiergart T."/>
            <person name="Pickel B."/>
            <person name="Atanasova L."/>
            <person name="Karlsson M."/>
            <person name="Huettel B."/>
            <person name="Barry K.W."/>
            <person name="Haridas S."/>
            <person name="Chen C."/>
            <person name="Bauer D."/>
            <person name="Andreopoulos W."/>
            <person name="Pangilinan J."/>
            <person name="LaButti K."/>
            <person name="Riley R."/>
            <person name="Lipzen A."/>
            <person name="Clum A."/>
            <person name="Drula E."/>
            <person name="Henrissat B."/>
            <person name="Kohler A."/>
            <person name="Grigoriev I.V."/>
            <person name="Martin F.M."/>
            <person name="Hacquard S."/>
        </authorList>
    </citation>
    <scope>NUCLEOTIDE SEQUENCE</scope>
    <source>
        <strain evidence="3">FSSC 5 MPI-SDFR-AT-0091</strain>
    </source>
</reference>
<gene>
    <name evidence="3" type="ORF">B0J15DRAFT_567094</name>
</gene>
<dbReference type="AlphaFoldDB" id="A0A9P9L3W0"/>
<accession>A0A9P9L3W0</accession>
<dbReference type="EMBL" id="JAGTJS010000002">
    <property type="protein sequence ID" value="KAH7273749.1"/>
    <property type="molecule type" value="Genomic_DNA"/>
</dbReference>
<feature type="signal peptide" evidence="2">
    <location>
        <begin position="1"/>
        <end position="17"/>
    </location>
</feature>
<keyword evidence="4" id="KW-1185">Reference proteome</keyword>
<proteinExistence type="predicted"/>
<feature type="region of interest" description="Disordered" evidence="1">
    <location>
        <begin position="184"/>
        <end position="223"/>
    </location>
</feature>
<feature type="chain" id="PRO_5040412914" evidence="2">
    <location>
        <begin position="18"/>
        <end position="296"/>
    </location>
</feature>
<evidence type="ECO:0000256" key="2">
    <source>
        <dbReference type="SAM" id="SignalP"/>
    </source>
</evidence>
<protein>
    <submittedName>
        <fullName evidence="3">Uncharacterized protein</fullName>
    </submittedName>
</protein>
<evidence type="ECO:0000313" key="3">
    <source>
        <dbReference type="EMBL" id="KAH7273749.1"/>
    </source>
</evidence>
<name>A0A9P9L3W0_FUSSL</name>
<dbReference type="Proteomes" id="UP000736672">
    <property type="component" value="Unassembled WGS sequence"/>
</dbReference>